<sequence>MATGEVNPLPPPPPPRLEPLDDDETGRFFVPPCCKLGPATIANNNTVDKNRAILIRIEIKSMKKKLNTMMLMTII</sequence>
<keyword evidence="3" id="KW-1185">Reference proteome</keyword>
<dbReference type="AlphaFoldDB" id="A0A922HGU1"/>
<feature type="compositionally biased region" description="Pro residues" evidence="1">
    <location>
        <begin position="8"/>
        <end position="17"/>
    </location>
</feature>
<dbReference type="Proteomes" id="UP000790347">
    <property type="component" value="Unassembled WGS sequence"/>
</dbReference>
<feature type="region of interest" description="Disordered" evidence="1">
    <location>
        <begin position="1"/>
        <end position="24"/>
    </location>
</feature>
<dbReference type="EMBL" id="ASGP02000008">
    <property type="protein sequence ID" value="KAH9493401.1"/>
    <property type="molecule type" value="Genomic_DNA"/>
</dbReference>
<proteinExistence type="predicted"/>
<comment type="caution">
    <text evidence="2">The sequence shown here is derived from an EMBL/GenBank/DDBJ whole genome shotgun (WGS) entry which is preliminary data.</text>
</comment>
<name>A0A922HGU1_DERFA</name>
<reference evidence="2" key="1">
    <citation type="submission" date="2013-05" db="EMBL/GenBank/DDBJ databases">
        <authorList>
            <person name="Yim A.K.Y."/>
            <person name="Chan T.F."/>
            <person name="Ji K.M."/>
            <person name="Liu X.Y."/>
            <person name="Zhou J.W."/>
            <person name="Li R.Q."/>
            <person name="Yang K.Y."/>
            <person name="Li J."/>
            <person name="Li M."/>
            <person name="Law P.T.W."/>
            <person name="Wu Y.L."/>
            <person name="Cai Z.L."/>
            <person name="Qin H."/>
            <person name="Bao Y."/>
            <person name="Leung R.K.K."/>
            <person name="Ng P.K.S."/>
            <person name="Zou J."/>
            <person name="Zhong X.J."/>
            <person name="Ran P.X."/>
            <person name="Zhong N.S."/>
            <person name="Liu Z.G."/>
            <person name="Tsui S.K.W."/>
        </authorList>
    </citation>
    <scope>NUCLEOTIDE SEQUENCE</scope>
    <source>
        <strain evidence="2">Derf</strain>
        <tissue evidence="2">Whole organism</tissue>
    </source>
</reference>
<evidence type="ECO:0000313" key="3">
    <source>
        <dbReference type="Proteomes" id="UP000790347"/>
    </source>
</evidence>
<protein>
    <submittedName>
        <fullName evidence="2">Uncharacterized protein</fullName>
    </submittedName>
</protein>
<accession>A0A922HGU1</accession>
<evidence type="ECO:0000256" key="1">
    <source>
        <dbReference type="SAM" id="MobiDB-lite"/>
    </source>
</evidence>
<reference evidence="2" key="2">
    <citation type="journal article" date="2022" name="Res Sq">
        <title>Comparative Genomics Reveals Insights into the Divergent Evolution of Astigmatic Mites and Household Pest Adaptations.</title>
        <authorList>
            <person name="Xiong Q."/>
            <person name="Wan A.T.-Y."/>
            <person name="Liu X.-Y."/>
            <person name="Fung C.S.-H."/>
            <person name="Xiao X."/>
            <person name="Malainual N."/>
            <person name="Hou J."/>
            <person name="Wang L."/>
            <person name="Wang M."/>
            <person name="Yang K."/>
            <person name="Cui Y."/>
            <person name="Leung E."/>
            <person name="Nong W."/>
            <person name="Shin S.-K."/>
            <person name="Au S."/>
            <person name="Jeong K.Y."/>
            <person name="Chew F.T."/>
            <person name="Hui J."/>
            <person name="Leung T.F."/>
            <person name="Tungtrongchitr A."/>
            <person name="Zhong N."/>
            <person name="Liu Z."/>
            <person name="Tsui S."/>
        </authorList>
    </citation>
    <scope>NUCLEOTIDE SEQUENCE</scope>
    <source>
        <strain evidence="2">Derf</strain>
        <tissue evidence="2">Whole organism</tissue>
    </source>
</reference>
<organism evidence="2 3">
    <name type="scientific">Dermatophagoides farinae</name>
    <name type="common">American house dust mite</name>
    <dbReference type="NCBI Taxonomy" id="6954"/>
    <lineage>
        <taxon>Eukaryota</taxon>
        <taxon>Metazoa</taxon>
        <taxon>Ecdysozoa</taxon>
        <taxon>Arthropoda</taxon>
        <taxon>Chelicerata</taxon>
        <taxon>Arachnida</taxon>
        <taxon>Acari</taxon>
        <taxon>Acariformes</taxon>
        <taxon>Sarcoptiformes</taxon>
        <taxon>Astigmata</taxon>
        <taxon>Psoroptidia</taxon>
        <taxon>Analgoidea</taxon>
        <taxon>Pyroglyphidae</taxon>
        <taxon>Dermatophagoidinae</taxon>
        <taxon>Dermatophagoides</taxon>
    </lineage>
</organism>
<evidence type="ECO:0000313" key="2">
    <source>
        <dbReference type="EMBL" id="KAH9493401.1"/>
    </source>
</evidence>
<gene>
    <name evidence="2" type="ORF">DERF_014152</name>
</gene>